<evidence type="ECO:0000313" key="2">
    <source>
        <dbReference type="Proteomes" id="UP000249794"/>
    </source>
</evidence>
<reference evidence="1 2" key="2">
    <citation type="submission" date="2018-06" db="EMBL/GenBank/DDBJ databases">
        <title>Metagenomic assembly of (sub)arctic Cyanobacteria and their associated microbiome from non-axenic cultures.</title>
        <authorList>
            <person name="Baurain D."/>
        </authorList>
    </citation>
    <scope>NUCLEOTIDE SEQUENCE [LARGE SCALE GENOMIC DNA]</scope>
    <source>
        <strain evidence="1">ULC027bin1</strain>
    </source>
</reference>
<evidence type="ECO:0000313" key="1">
    <source>
        <dbReference type="EMBL" id="PZO52074.1"/>
    </source>
</evidence>
<sequence length="61" mass="6552">IIANGLSDPILEFLGQVQNYGEPLEVRAVASQPILTTGPVYLDLIAVKDNQVVFRTRGGPS</sequence>
<organism evidence="1 2">
    <name type="scientific">Phormidesmis priestleyi</name>
    <dbReference type="NCBI Taxonomy" id="268141"/>
    <lineage>
        <taxon>Bacteria</taxon>
        <taxon>Bacillati</taxon>
        <taxon>Cyanobacteriota</taxon>
        <taxon>Cyanophyceae</taxon>
        <taxon>Leptolyngbyales</taxon>
        <taxon>Leptolyngbyaceae</taxon>
        <taxon>Phormidesmis</taxon>
    </lineage>
</organism>
<proteinExistence type="predicted"/>
<dbReference type="EMBL" id="QBMP01000155">
    <property type="protein sequence ID" value="PZO52074.1"/>
    <property type="molecule type" value="Genomic_DNA"/>
</dbReference>
<protein>
    <submittedName>
        <fullName evidence="1">DUF3084 domain-containing protein</fullName>
    </submittedName>
</protein>
<comment type="caution">
    <text evidence="1">The sequence shown here is derived from an EMBL/GenBank/DDBJ whole genome shotgun (WGS) entry which is preliminary data.</text>
</comment>
<gene>
    <name evidence="1" type="ORF">DCF15_14225</name>
</gene>
<name>A0A2W4X483_9CYAN</name>
<reference evidence="2" key="1">
    <citation type="submission" date="2018-04" db="EMBL/GenBank/DDBJ databases">
        <authorList>
            <person name="Cornet L."/>
        </authorList>
    </citation>
    <scope>NUCLEOTIDE SEQUENCE [LARGE SCALE GENOMIC DNA]</scope>
</reference>
<dbReference type="Proteomes" id="UP000249794">
    <property type="component" value="Unassembled WGS sequence"/>
</dbReference>
<dbReference type="AlphaFoldDB" id="A0A2W4X483"/>
<accession>A0A2W4X483</accession>
<feature type="non-terminal residue" evidence="1">
    <location>
        <position position="1"/>
    </location>
</feature>